<sequence length="112" mass="11637">MADYSSVITVRNGYTSSPLTRISYSASQGNWATPPRAEIGPGESDTFKLNPSTGGVSEGEVTYRTTSGTQFKIYFKCASGGNACTVNPPSMASVSFNAAGSPLNATVQVLEA</sequence>
<keyword evidence="3" id="KW-1185">Reference proteome</keyword>
<dbReference type="EMBL" id="BPQB01000118">
    <property type="protein sequence ID" value="GJE99735.1"/>
    <property type="molecule type" value="Genomic_DNA"/>
</dbReference>
<dbReference type="Gene3D" id="2.60.270.50">
    <property type="match status" value="1"/>
</dbReference>
<gene>
    <name evidence="2" type="ORF">PsYK624_160060</name>
</gene>
<evidence type="ECO:0000313" key="3">
    <source>
        <dbReference type="Proteomes" id="UP000703269"/>
    </source>
</evidence>
<dbReference type="Proteomes" id="UP000703269">
    <property type="component" value="Unassembled WGS sequence"/>
</dbReference>
<dbReference type="AlphaFoldDB" id="A0A9P3GU89"/>
<protein>
    <submittedName>
        <fullName evidence="2">Uncharacterized protein</fullName>
    </submittedName>
</protein>
<accession>A0A9P3GU89</accession>
<feature type="region of interest" description="Disordered" evidence="1">
    <location>
        <begin position="27"/>
        <end position="60"/>
    </location>
</feature>
<reference evidence="2 3" key="1">
    <citation type="submission" date="2021-08" db="EMBL/GenBank/DDBJ databases">
        <title>Draft Genome Sequence of Phanerochaete sordida strain YK-624.</title>
        <authorList>
            <person name="Mori T."/>
            <person name="Dohra H."/>
            <person name="Suzuki T."/>
            <person name="Kawagishi H."/>
            <person name="Hirai H."/>
        </authorList>
    </citation>
    <scope>NUCLEOTIDE SEQUENCE [LARGE SCALE GENOMIC DNA]</scope>
    <source>
        <strain evidence="2 3">YK-624</strain>
    </source>
</reference>
<proteinExistence type="predicted"/>
<evidence type="ECO:0000256" key="1">
    <source>
        <dbReference type="SAM" id="MobiDB-lite"/>
    </source>
</evidence>
<comment type="caution">
    <text evidence="2">The sequence shown here is derived from an EMBL/GenBank/DDBJ whole genome shotgun (WGS) entry which is preliminary data.</text>
</comment>
<evidence type="ECO:0000313" key="2">
    <source>
        <dbReference type="EMBL" id="GJE99735.1"/>
    </source>
</evidence>
<organism evidence="2 3">
    <name type="scientific">Phanerochaete sordida</name>
    <dbReference type="NCBI Taxonomy" id="48140"/>
    <lineage>
        <taxon>Eukaryota</taxon>
        <taxon>Fungi</taxon>
        <taxon>Dikarya</taxon>
        <taxon>Basidiomycota</taxon>
        <taxon>Agaricomycotina</taxon>
        <taxon>Agaricomycetes</taxon>
        <taxon>Polyporales</taxon>
        <taxon>Phanerochaetaceae</taxon>
        <taxon>Phanerochaete</taxon>
    </lineage>
</organism>
<name>A0A9P3GU89_9APHY</name>